<evidence type="ECO:0000313" key="8">
    <source>
        <dbReference type="EMBL" id="RZU01292.1"/>
    </source>
</evidence>
<keyword evidence="3" id="KW-0805">Transcription regulation</keyword>
<dbReference type="SUPFAM" id="SSF88946">
    <property type="entry name" value="Sigma2 domain of RNA polymerase sigma factors"/>
    <property type="match status" value="1"/>
</dbReference>
<dbReference type="Pfam" id="PF08281">
    <property type="entry name" value="Sigma70_r4_2"/>
    <property type="match status" value="1"/>
</dbReference>
<accession>A0A4Q7VX08</accession>
<keyword evidence="4" id="KW-0731">Sigma factor</keyword>
<protein>
    <submittedName>
        <fullName evidence="8">RNA polymerase ECF family sigma subunit</fullName>
    </submittedName>
</protein>
<evidence type="ECO:0000256" key="1">
    <source>
        <dbReference type="ARBA" id="ARBA00010641"/>
    </source>
</evidence>
<dbReference type="InterPro" id="IPR013325">
    <property type="entry name" value="RNA_pol_sigma_r2"/>
</dbReference>
<dbReference type="NCBIfam" id="NF007214">
    <property type="entry name" value="PRK09636.1"/>
    <property type="match status" value="1"/>
</dbReference>
<evidence type="ECO:0000313" key="9">
    <source>
        <dbReference type="Proteomes" id="UP000292027"/>
    </source>
</evidence>
<dbReference type="AlphaFoldDB" id="A0A4Q7VX08"/>
<evidence type="ECO:0000256" key="2">
    <source>
        <dbReference type="ARBA" id="ARBA00011344"/>
    </source>
</evidence>
<organism evidence="8 9">
    <name type="scientific">Kribbella rubisoli</name>
    <dbReference type="NCBI Taxonomy" id="3075929"/>
    <lineage>
        <taxon>Bacteria</taxon>
        <taxon>Bacillati</taxon>
        <taxon>Actinomycetota</taxon>
        <taxon>Actinomycetes</taxon>
        <taxon>Propionibacteriales</taxon>
        <taxon>Kribbellaceae</taxon>
        <taxon>Kribbella</taxon>
    </lineage>
</organism>
<dbReference type="GO" id="GO:0003677">
    <property type="term" value="F:DNA binding"/>
    <property type="evidence" value="ECO:0007669"/>
    <property type="project" value="InterPro"/>
</dbReference>
<dbReference type="NCBIfam" id="TIGR02957">
    <property type="entry name" value="SigX4"/>
    <property type="match status" value="1"/>
</dbReference>
<dbReference type="InterPro" id="IPR013249">
    <property type="entry name" value="RNA_pol_sigma70_r4_t2"/>
</dbReference>
<keyword evidence="5" id="KW-0804">Transcription</keyword>
<dbReference type="InterPro" id="IPR052704">
    <property type="entry name" value="ECF_Sigma-70_Domain"/>
</dbReference>
<reference evidence="8 9" key="1">
    <citation type="journal article" date="2015" name="Stand. Genomic Sci.">
        <title>Genomic Encyclopedia of Bacterial and Archaeal Type Strains, Phase III: the genomes of soil and plant-associated and newly described type strains.</title>
        <authorList>
            <person name="Whitman W.B."/>
            <person name="Woyke T."/>
            <person name="Klenk H.P."/>
            <person name="Zhou Y."/>
            <person name="Lilburn T.G."/>
            <person name="Beck B.J."/>
            <person name="De Vos P."/>
            <person name="Vandamme P."/>
            <person name="Eisen J.A."/>
            <person name="Garrity G."/>
            <person name="Hugenholtz P."/>
            <person name="Kyrpides N.C."/>
        </authorList>
    </citation>
    <scope>NUCLEOTIDE SEQUENCE [LARGE SCALE GENOMIC DNA]</scope>
    <source>
        <strain evidence="8 9">VKM Ac-2540</strain>
    </source>
</reference>
<name>A0A4Q7VX08_9ACTN</name>
<dbReference type="SUPFAM" id="SSF54427">
    <property type="entry name" value="NTF2-like"/>
    <property type="match status" value="1"/>
</dbReference>
<proteinExistence type="inferred from homology"/>
<dbReference type="Proteomes" id="UP000292027">
    <property type="component" value="Unassembled WGS sequence"/>
</dbReference>
<dbReference type="InterPro" id="IPR007627">
    <property type="entry name" value="RNA_pol_sigma70_r2"/>
</dbReference>
<evidence type="ECO:0000256" key="4">
    <source>
        <dbReference type="ARBA" id="ARBA00023082"/>
    </source>
</evidence>
<dbReference type="Gene3D" id="1.10.10.10">
    <property type="entry name" value="Winged helix-like DNA-binding domain superfamily/Winged helix DNA-binding domain"/>
    <property type="match status" value="1"/>
</dbReference>
<gene>
    <name evidence="8" type="ORF">EV645_8122</name>
</gene>
<evidence type="ECO:0000256" key="5">
    <source>
        <dbReference type="ARBA" id="ARBA00023163"/>
    </source>
</evidence>
<sequence length="317" mass="35297">MPRSERETPLLAGRLRKTVRMDHFERLRGRLFGIAYRMTGTATDAEEILQDAWLRWQDADRTSVRDPDAYLAKIVTNLSIKQLTSARARRELYVGEWLPEPVLTGRPEFDTLGVVAERDSVSFALLLLLERLTPAERAAYVLHEAFGYSHREVAELIGTTEANARQLLSRARKRVATDRRHPVDRVRWRELVDRFLAAAQSGEIEQLERLLAEDVVSTADGGGKVIAARNPVVGRTLVARYLIGTLQKFGAGFVMRFAEANGEPVLVAESADGLMAVCFIEAGPEGVSDLRFVLNPDKLIFAAAQLSQIGGLSDLSW</sequence>
<dbReference type="InterPro" id="IPR036388">
    <property type="entry name" value="WH-like_DNA-bd_sf"/>
</dbReference>
<dbReference type="Gene3D" id="3.10.450.50">
    <property type="match status" value="1"/>
</dbReference>
<dbReference type="InterPro" id="IPR014284">
    <property type="entry name" value="RNA_pol_sigma-70_dom"/>
</dbReference>
<feature type="domain" description="RNA polymerase sigma-70 region 2" evidence="6">
    <location>
        <begin position="24"/>
        <end position="87"/>
    </location>
</feature>
<dbReference type="Gene3D" id="1.10.1740.10">
    <property type="match status" value="1"/>
</dbReference>
<comment type="caution">
    <text evidence="8">The sequence shown here is derived from an EMBL/GenBank/DDBJ whole genome shotgun (WGS) entry which is preliminary data.</text>
</comment>
<feature type="domain" description="RNA polymerase sigma factor 70 region 4 type 2" evidence="7">
    <location>
        <begin position="124"/>
        <end position="174"/>
    </location>
</feature>
<keyword evidence="9" id="KW-1185">Reference proteome</keyword>
<dbReference type="PANTHER" id="PTHR30173:SF36">
    <property type="entry name" value="ECF RNA POLYMERASE SIGMA FACTOR SIGJ"/>
    <property type="match status" value="1"/>
</dbReference>
<evidence type="ECO:0000259" key="6">
    <source>
        <dbReference type="Pfam" id="PF04542"/>
    </source>
</evidence>
<comment type="subunit">
    <text evidence="2">Interacts transiently with the RNA polymerase catalytic core formed by RpoA, RpoB, RpoC and RpoZ (2 alpha, 1 beta, 1 beta' and 1 omega subunit) to form the RNA polymerase holoenzyme that can initiate transcription.</text>
</comment>
<dbReference type="GO" id="GO:0006352">
    <property type="term" value="P:DNA-templated transcription initiation"/>
    <property type="evidence" value="ECO:0007669"/>
    <property type="project" value="InterPro"/>
</dbReference>
<dbReference type="NCBIfam" id="TIGR02937">
    <property type="entry name" value="sigma70-ECF"/>
    <property type="match status" value="1"/>
</dbReference>
<dbReference type="EMBL" id="SHKR01000019">
    <property type="protein sequence ID" value="RZU01292.1"/>
    <property type="molecule type" value="Genomic_DNA"/>
</dbReference>
<dbReference type="SUPFAM" id="SSF88659">
    <property type="entry name" value="Sigma3 and sigma4 domains of RNA polymerase sigma factors"/>
    <property type="match status" value="1"/>
</dbReference>
<dbReference type="InterPro" id="IPR014303">
    <property type="entry name" value="RNA_pol_sigma-70_ECF"/>
</dbReference>
<dbReference type="InterPro" id="IPR032710">
    <property type="entry name" value="NTF2-like_dom_sf"/>
</dbReference>
<evidence type="ECO:0000256" key="3">
    <source>
        <dbReference type="ARBA" id="ARBA00023015"/>
    </source>
</evidence>
<evidence type="ECO:0000259" key="7">
    <source>
        <dbReference type="Pfam" id="PF08281"/>
    </source>
</evidence>
<comment type="similarity">
    <text evidence="1">Belongs to the sigma-70 factor family. ECF subfamily.</text>
</comment>
<dbReference type="InterPro" id="IPR013324">
    <property type="entry name" value="RNA_pol_sigma_r3/r4-like"/>
</dbReference>
<dbReference type="Pfam" id="PF04542">
    <property type="entry name" value="Sigma70_r2"/>
    <property type="match status" value="1"/>
</dbReference>
<dbReference type="GO" id="GO:0016987">
    <property type="term" value="F:sigma factor activity"/>
    <property type="evidence" value="ECO:0007669"/>
    <property type="project" value="UniProtKB-KW"/>
</dbReference>
<dbReference type="PANTHER" id="PTHR30173">
    <property type="entry name" value="SIGMA 19 FACTOR"/>
    <property type="match status" value="1"/>
</dbReference>